<feature type="non-terminal residue" evidence="2">
    <location>
        <position position="1"/>
    </location>
</feature>
<dbReference type="Pfam" id="PF05048">
    <property type="entry name" value="NosD"/>
    <property type="match status" value="1"/>
</dbReference>
<protein>
    <recommendedName>
        <fullName evidence="1">Periplasmic copper-binding protein NosD beta helix domain-containing protein</fullName>
    </recommendedName>
</protein>
<evidence type="ECO:0000313" key="2">
    <source>
        <dbReference type="EMBL" id="GAG79215.1"/>
    </source>
</evidence>
<reference evidence="2" key="1">
    <citation type="journal article" date="2014" name="Front. Microbiol.">
        <title>High frequency of phylogenetically diverse reductive dehalogenase-homologous genes in deep subseafloor sedimentary metagenomes.</title>
        <authorList>
            <person name="Kawai M."/>
            <person name="Futagami T."/>
            <person name="Toyoda A."/>
            <person name="Takaki Y."/>
            <person name="Nishi S."/>
            <person name="Hori S."/>
            <person name="Arai W."/>
            <person name="Tsubouchi T."/>
            <person name="Morono Y."/>
            <person name="Uchiyama I."/>
            <person name="Ito T."/>
            <person name="Fujiyama A."/>
            <person name="Inagaki F."/>
            <person name="Takami H."/>
        </authorList>
    </citation>
    <scope>NUCLEOTIDE SEQUENCE</scope>
    <source>
        <strain evidence="2">Expedition CK06-06</strain>
    </source>
</reference>
<dbReference type="Gene3D" id="2.160.20.10">
    <property type="entry name" value="Single-stranded right-handed beta-helix, Pectin lyase-like"/>
    <property type="match status" value="1"/>
</dbReference>
<sequence length="93" mass="10308">GNSNNLLRNIINNGYYGMGIWNATNNIISENTVENNEIGIFLEFCHYNTISGNYIIENVGSSAYDDGTDNQWDNGVIGNFWSDYSGVDANDVT</sequence>
<dbReference type="NCBIfam" id="TIGR03804">
    <property type="entry name" value="para_beta_helix"/>
    <property type="match status" value="1"/>
</dbReference>
<organism evidence="2">
    <name type="scientific">marine sediment metagenome</name>
    <dbReference type="NCBI Taxonomy" id="412755"/>
    <lineage>
        <taxon>unclassified sequences</taxon>
        <taxon>metagenomes</taxon>
        <taxon>ecological metagenomes</taxon>
    </lineage>
</organism>
<name>X1A9U5_9ZZZZ</name>
<dbReference type="EMBL" id="BART01009650">
    <property type="protein sequence ID" value="GAG79215.1"/>
    <property type="molecule type" value="Genomic_DNA"/>
</dbReference>
<dbReference type="InterPro" id="IPR007742">
    <property type="entry name" value="NosD_dom"/>
</dbReference>
<comment type="caution">
    <text evidence="2">The sequence shown here is derived from an EMBL/GenBank/DDBJ whole genome shotgun (WGS) entry which is preliminary data.</text>
</comment>
<accession>X1A9U5</accession>
<dbReference type="AlphaFoldDB" id="X1A9U5"/>
<evidence type="ECO:0000259" key="1">
    <source>
        <dbReference type="Pfam" id="PF05048"/>
    </source>
</evidence>
<gene>
    <name evidence="2" type="ORF">S01H4_21330</name>
</gene>
<dbReference type="SUPFAM" id="SSF51126">
    <property type="entry name" value="Pectin lyase-like"/>
    <property type="match status" value="1"/>
</dbReference>
<dbReference type="InterPro" id="IPR012334">
    <property type="entry name" value="Pectin_lyas_fold"/>
</dbReference>
<dbReference type="InterPro" id="IPR022441">
    <property type="entry name" value="Para_beta_helix_rpt-2"/>
</dbReference>
<proteinExistence type="predicted"/>
<dbReference type="InterPro" id="IPR011050">
    <property type="entry name" value="Pectin_lyase_fold/virulence"/>
</dbReference>
<feature type="domain" description="Periplasmic copper-binding protein NosD beta helix" evidence="1">
    <location>
        <begin position="2"/>
        <end position="86"/>
    </location>
</feature>